<sequence>MVRVWVLQPIGTYRRIRGHEFSLKRPSMAATVLTR</sequence>
<evidence type="ECO:0000313" key="1">
    <source>
        <dbReference type="EMBL" id="SEH01780.1"/>
    </source>
</evidence>
<name>A0A1H6EV42_9ACTN</name>
<protein>
    <submittedName>
        <fullName evidence="1">Uncharacterized protein</fullName>
    </submittedName>
</protein>
<dbReference type="EMBL" id="FNVT01000022">
    <property type="protein sequence ID" value="SEH01780.1"/>
    <property type="molecule type" value="Genomic_DNA"/>
</dbReference>
<evidence type="ECO:0000313" key="2">
    <source>
        <dbReference type="Proteomes" id="UP000236732"/>
    </source>
</evidence>
<accession>A0A1H6EV42</accession>
<gene>
    <name evidence="1" type="ORF">SAMN05444920_12229</name>
</gene>
<keyword evidence="2" id="KW-1185">Reference proteome</keyword>
<dbReference type="Proteomes" id="UP000236732">
    <property type="component" value="Unassembled WGS sequence"/>
</dbReference>
<organism evidence="1 2">
    <name type="scientific">Nonomuraea solani</name>
    <dbReference type="NCBI Taxonomy" id="1144553"/>
    <lineage>
        <taxon>Bacteria</taxon>
        <taxon>Bacillati</taxon>
        <taxon>Actinomycetota</taxon>
        <taxon>Actinomycetes</taxon>
        <taxon>Streptosporangiales</taxon>
        <taxon>Streptosporangiaceae</taxon>
        <taxon>Nonomuraea</taxon>
    </lineage>
</organism>
<reference evidence="1 2" key="1">
    <citation type="submission" date="2016-10" db="EMBL/GenBank/DDBJ databases">
        <authorList>
            <person name="de Groot N.N."/>
        </authorList>
    </citation>
    <scope>NUCLEOTIDE SEQUENCE [LARGE SCALE GENOMIC DNA]</scope>
    <source>
        <strain evidence="1 2">CGMCC 4.7037</strain>
    </source>
</reference>
<dbReference type="AlphaFoldDB" id="A0A1H6EV42"/>
<proteinExistence type="predicted"/>